<dbReference type="PANTHER" id="PTHR48081:SF6">
    <property type="entry name" value="PEPTIDASE S9 PROLYL OLIGOPEPTIDASE CATALYTIC DOMAIN-CONTAINING PROTEIN"/>
    <property type="match status" value="1"/>
</dbReference>
<dbReference type="InterPro" id="IPR029058">
    <property type="entry name" value="AB_hydrolase_fold"/>
</dbReference>
<name>A0A4R7YW62_9FIRM</name>
<reference evidence="3 4" key="1">
    <citation type="submission" date="2019-03" db="EMBL/GenBank/DDBJ databases">
        <title>Subsurface microbial communities from deep shales in Ohio and West Virginia, USA.</title>
        <authorList>
            <person name="Wrighton K."/>
        </authorList>
    </citation>
    <scope>NUCLEOTIDE SEQUENCE [LARGE SCALE GENOMIC DNA]</scope>
    <source>
        <strain evidence="3 4">MSL9.2</strain>
    </source>
</reference>
<keyword evidence="1" id="KW-0378">Hydrolase</keyword>
<gene>
    <name evidence="3" type="ORF">C8C77_12030</name>
</gene>
<dbReference type="Proteomes" id="UP000294697">
    <property type="component" value="Unassembled WGS sequence"/>
</dbReference>
<dbReference type="PANTHER" id="PTHR48081">
    <property type="entry name" value="AB HYDROLASE SUPERFAMILY PROTEIN C4A8.06C"/>
    <property type="match status" value="1"/>
</dbReference>
<dbReference type="EMBL" id="SODA01000020">
    <property type="protein sequence ID" value="TDW01500.1"/>
    <property type="molecule type" value="Genomic_DNA"/>
</dbReference>
<dbReference type="InterPro" id="IPR049492">
    <property type="entry name" value="BD-FAE-like_dom"/>
</dbReference>
<proteinExistence type="predicted"/>
<organism evidence="3 4">
    <name type="scientific">Halanaerobium saccharolyticum</name>
    <dbReference type="NCBI Taxonomy" id="43595"/>
    <lineage>
        <taxon>Bacteria</taxon>
        <taxon>Bacillati</taxon>
        <taxon>Bacillota</taxon>
        <taxon>Clostridia</taxon>
        <taxon>Halanaerobiales</taxon>
        <taxon>Halanaerobiaceae</taxon>
        <taxon>Halanaerobium</taxon>
    </lineage>
</organism>
<dbReference type="RefSeq" id="WP_111572806.1">
    <property type="nucleotide sequence ID" value="NZ_QLME01000019.1"/>
</dbReference>
<feature type="domain" description="BD-FAE-like" evidence="2">
    <location>
        <begin position="30"/>
        <end position="226"/>
    </location>
</feature>
<protein>
    <submittedName>
        <fullName evidence="3">Acetyl esterase/lipase</fullName>
    </submittedName>
</protein>
<dbReference type="SUPFAM" id="SSF53474">
    <property type="entry name" value="alpha/beta-Hydrolases"/>
    <property type="match status" value="1"/>
</dbReference>
<evidence type="ECO:0000259" key="2">
    <source>
        <dbReference type="Pfam" id="PF20434"/>
    </source>
</evidence>
<dbReference type="Gene3D" id="3.40.50.1820">
    <property type="entry name" value="alpha/beta hydrolase"/>
    <property type="match status" value="1"/>
</dbReference>
<comment type="caution">
    <text evidence="3">The sequence shown here is derived from an EMBL/GenBank/DDBJ whole genome shotgun (WGS) entry which is preliminary data.</text>
</comment>
<dbReference type="GO" id="GO:0016787">
    <property type="term" value="F:hydrolase activity"/>
    <property type="evidence" value="ECO:0007669"/>
    <property type="project" value="UniProtKB-KW"/>
</dbReference>
<dbReference type="OrthoDB" id="9794725at2"/>
<accession>A0A4R7YW62</accession>
<dbReference type="InterPro" id="IPR050300">
    <property type="entry name" value="GDXG_lipolytic_enzyme"/>
</dbReference>
<dbReference type="Pfam" id="PF20434">
    <property type="entry name" value="BD-FAE"/>
    <property type="match status" value="1"/>
</dbReference>
<dbReference type="AlphaFoldDB" id="A0A4R7YW62"/>
<evidence type="ECO:0000256" key="1">
    <source>
        <dbReference type="ARBA" id="ARBA00022801"/>
    </source>
</evidence>
<sequence>MIDIWNGKIPGYKKTDDFAPALEKYLIKDKKSRGTILIFPGGGYTHRADHEGADVARFLNENGFNAFVLHYRVAPYKFPYPLLDALRAVKYIKSKSEPWQLKRDKPAVLGFSAGGHLASMVGTNNDLYRNIYKKKLNENGFKSDQIEAESSEIEALVLSYPVITAGEFAHQGSVENLLGKSPSQKSLNLFATDKNICAETAPTFIWHTADDASVPVENTIQFSNALSNKKIDFESHIFPNGRHGLGLAADNKYVSRWTDLLLDWLEEKF</sequence>
<evidence type="ECO:0000313" key="4">
    <source>
        <dbReference type="Proteomes" id="UP000294697"/>
    </source>
</evidence>
<evidence type="ECO:0000313" key="3">
    <source>
        <dbReference type="EMBL" id="TDW01500.1"/>
    </source>
</evidence>